<dbReference type="Pfam" id="PF13460">
    <property type="entry name" value="NAD_binding_10"/>
    <property type="match status" value="1"/>
</dbReference>
<dbReference type="AlphaFoldDB" id="A0A1H6DVW6"/>
<dbReference type="InterPro" id="IPR051604">
    <property type="entry name" value="Ergot_Alk_Oxidoreductase"/>
</dbReference>
<dbReference type="EMBL" id="FNVT01000006">
    <property type="protein sequence ID" value="SEG89401.1"/>
    <property type="molecule type" value="Genomic_DNA"/>
</dbReference>
<dbReference type="Gene3D" id="3.40.50.720">
    <property type="entry name" value="NAD(P)-binding Rossmann-like Domain"/>
    <property type="match status" value="1"/>
</dbReference>
<dbReference type="Proteomes" id="UP000236732">
    <property type="component" value="Unassembled WGS sequence"/>
</dbReference>
<sequence length="298" mass="31345">MTILITGASGNIGGAVARELAAAGRPVILTSRDPGAITAPPGSSAEVRRLDYDDPSSYDAALRGATSALIIAPPADPRAYERMEPFIRAMAASEVAHAVVISAVMAETDEDFSLRKIERAVEESGIRFTHLRSQWYMNSLTSGVFAPMAAAGEIALPTGFGRVALVDPADVAEAAAAVLRDPSRHEGAAYALTGPEPFDWLGVAKLCSEYFGRPIDYRPISDDEYRAICRDAGIPGPVVEFLIGLYAAIRDGRAAHTSTAVRELTGREPRDLRAFLAEAAATGSIHGAEPLGSPGGGR</sequence>
<reference evidence="2 3" key="1">
    <citation type="submission" date="2016-10" db="EMBL/GenBank/DDBJ databases">
        <authorList>
            <person name="de Groot N.N."/>
        </authorList>
    </citation>
    <scope>NUCLEOTIDE SEQUENCE [LARGE SCALE GENOMIC DNA]</scope>
    <source>
        <strain evidence="2 3">CGMCC 4.7037</strain>
    </source>
</reference>
<dbReference type="Gene3D" id="3.90.25.10">
    <property type="entry name" value="UDP-galactose 4-epimerase, domain 1"/>
    <property type="match status" value="1"/>
</dbReference>
<dbReference type="PANTHER" id="PTHR43162:SF1">
    <property type="entry name" value="PRESTALK A DIFFERENTIATION PROTEIN A"/>
    <property type="match status" value="1"/>
</dbReference>
<gene>
    <name evidence="2" type="ORF">SAMN05444920_106444</name>
</gene>
<evidence type="ECO:0000259" key="1">
    <source>
        <dbReference type="Pfam" id="PF13460"/>
    </source>
</evidence>
<accession>A0A1H6DVW6</accession>
<evidence type="ECO:0000313" key="2">
    <source>
        <dbReference type="EMBL" id="SEG89401.1"/>
    </source>
</evidence>
<dbReference type="InterPro" id="IPR036291">
    <property type="entry name" value="NAD(P)-bd_dom_sf"/>
</dbReference>
<feature type="domain" description="NAD(P)-binding" evidence="1">
    <location>
        <begin position="7"/>
        <end position="182"/>
    </location>
</feature>
<proteinExistence type="predicted"/>
<dbReference type="InterPro" id="IPR016040">
    <property type="entry name" value="NAD(P)-bd_dom"/>
</dbReference>
<keyword evidence="3" id="KW-1185">Reference proteome</keyword>
<dbReference type="OrthoDB" id="5510591at2"/>
<name>A0A1H6DVW6_9ACTN</name>
<evidence type="ECO:0000313" key="3">
    <source>
        <dbReference type="Proteomes" id="UP000236732"/>
    </source>
</evidence>
<organism evidence="2 3">
    <name type="scientific">Nonomuraea solani</name>
    <dbReference type="NCBI Taxonomy" id="1144553"/>
    <lineage>
        <taxon>Bacteria</taxon>
        <taxon>Bacillati</taxon>
        <taxon>Actinomycetota</taxon>
        <taxon>Actinomycetes</taxon>
        <taxon>Streptosporangiales</taxon>
        <taxon>Streptosporangiaceae</taxon>
        <taxon>Nonomuraea</taxon>
    </lineage>
</organism>
<dbReference type="PANTHER" id="PTHR43162">
    <property type="match status" value="1"/>
</dbReference>
<dbReference type="SUPFAM" id="SSF51735">
    <property type="entry name" value="NAD(P)-binding Rossmann-fold domains"/>
    <property type="match status" value="1"/>
</dbReference>
<dbReference type="RefSeq" id="WP_103958336.1">
    <property type="nucleotide sequence ID" value="NZ_FNVT01000006.1"/>
</dbReference>
<protein>
    <submittedName>
        <fullName evidence="2">Uncharacterized conserved protein YbjT, contains NAD(P)-binding and DUF2867 domains</fullName>
    </submittedName>
</protein>